<keyword evidence="10" id="KW-1185">Reference proteome</keyword>
<keyword evidence="6" id="KW-0704">Schiff base</keyword>
<dbReference type="Gene3D" id="3.20.20.70">
    <property type="entry name" value="Aldolase class I"/>
    <property type="match status" value="1"/>
</dbReference>
<dbReference type="SUPFAM" id="SSF110399">
    <property type="entry name" value="ThiG-like"/>
    <property type="match status" value="1"/>
</dbReference>
<evidence type="ECO:0000256" key="6">
    <source>
        <dbReference type="ARBA" id="ARBA00023270"/>
    </source>
</evidence>
<evidence type="ECO:0000313" key="10">
    <source>
        <dbReference type="Proteomes" id="UP001597053"/>
    </source>
</evidence>
<feature type="non-terminal residue" evidence="9">
    <location>
        <position position="151"/>
    </location>
</feature>
<comment type="pathway">
    <text evidence="2">Cofactor biosynthesis; thiamine diphosphate biosynthesis.</text>
</comment>
<evidence type="ECO:0000256" key="4">
    <source>
        <dbReference type="ARBA" id="ARBA00022679"/>
    </source>
</evidence>
<feature type="domain" description="Thiazole synthase ThiG" evidence="8">
    <location>
        <begin position="8"/>
        <end position="151"/>
    </location>
</feature>
<comment type="caution">
    <text evidence="9">The sequence shown here is derived from an EMBL/GenBank/DDBJ whole genome shotgun (WGS) entry which is preliminary data.</text>
</comment>
<protein>
    <recommendedName>
        <fullName evidence="3">thiazole synthase</fullName>
        <ecNumber evidence="3">2.8.1.10</ecNumber>
    </recommendedName>
</protein>
<dbReference type="InterPro" id="IPR033983">
    <property type="entry name" value="Thiazole_synthase_ThiG"/>
</dbReference>
<organism evidence="9 10">
    <name type="scientific">Micromonospora azadirachtae</name>
    <dbReference type="NCBI Taxonomy" id="1970735"/>
    <lineage>
        <taxon>Bacteria</taxon>
        <taxon>Bacillati</taxon>
        <taxon>Actinomycetota</taxon>
        <taxon>Actinomycetes</taxon>
        <taxon>Micromonosporales</taxon>
        <taxon>Micromonosporaceae</taxon>
        <taxon>Micromonospora</taxon>
    </lineage>
</organism>
<sequence length="151" mass="15995">MSAVTFRLGGVEFTSRLILGTGGAANLHVLEEAIRASGTELVTLALRRVDTAPGMGGGLLELLDRCGVRLLPNTAGCYTAVEAVKVARLARDAFDTDWIKLEVIGDERTLLPDGVELLRAAEELVADGFTVLPYTSDDPVLARRLADVGCA</sequence>
<evidence type="ECO:0000313" key="9">
    <source>
        <dbReference type="EMBL" id="MFD0786695.1"/>
    </source>
</evidence>
<dbReference type="Proteomes" id="UP001597053">
    <property type="component" value="Unassembled WGS sequence"/>
</dbReference>
<dbReference type="EC" id="2.8.1.10" evidence="3"/>
<dbReference type="InterPro" id="IPR008867">
    <property type="entry name" value="ThiG"/>
</dbReference>
<dbReference type="PANTHER" id="PTHR34266:SF2">
    <property type="entry name" value="THIAZOLE SYNTHASE"/>
    <property type="match status" value="1"/>
</dbReference>
<comment type="catalytic activity">
    <reaction evidence="7">
        <text>[ThiS sulfur-carrier protein]-C-terminal-Gly-aminoethanethioate + 2-iminoacetate + 1-deoxy-D-xylulose 5-phosphate = [ThiS sulfur-carrier protein]-C-terminal Gly-Gly + 2-[(2R,5Z)-2-carboxy-4-methylthiazol-5(2H)-ylidene]ethyl phosphate + 2 H2O + H(+)</text>
        <dbReference type="Rhea" id="RHEA:26297"/>
        <dbReference type="Rhea" id="RHEA-COMP:12909"/>
        <dbReference type="Rhea" id="RHEA-COMP:19908"/>
        <dbReference type="ChEBI" id="CHEBI:15377"/>
        <dbReference type="ChEBI" id="CHEBI:15378"/>
        <dbReference type="ChEBI" id="CHEBI:57792"/>
        <dbReference type="ChEBI" id="CHEBI:62899"/>
        <dbReference type="ChEBI" id="CHEBI:77846"/>
        <dbReference type="ChEBI" id="CHEBI:90778"/>
        <dbReference type="ChEBI" id="CHEBI:232372"/>
        <dbReference type="EC" id="2.8.1.10"/>
    </reaction>
</comment>
<evidence type="ECO:0000256" key="2">
    <source>
        <dbReference type="ARBA" id="ARBA00004948"/>
    </source>
</evidence>
<accession>A0ABW3A7G5</accession>
<keyword evidence="5" id="KW-0784">Thiamine biosynthesis</keyword>
<keyword evidence="4" id="KW-0808">Transferase</keyword>
<evidence type="ECO:0000256" key="5">
    <source>
        <dbReference type="ARBA" id="ARBA00022977"/>
    </source>
</evidence>
<dbReference type="InterPro" id="IPR013785">
    <property type="entry name" value="Aldolase_TIM"/>
</dbReference>
<dbReference type="EMBL" id="JBHTHM010001515">
    <property type="protein sequence ID" value="MFD0786695.1"/>
    <property type="molecule type" value="Genomic_DNA"/>
</dbReference>
<gene>
    <name evidence="9" type="ORF">ACFQZ8_22580</name>
</gene>
<name>A0ABW3A7G5_9ACTN</name>
<evidence type="ECO:0000256" key="1">
    <source>
        <dbReference type="ARBA" id="ARBA00002834"/>
    </source>
</evidence>
<proteinExistence type="predicted"/>
<reference evidence="10" key="1">
    <citation type="journal article" date="2019" name="Int. J. Syst. Evol. Microbiol.">
        <title>The Global Catalogue of Microorganisms (GCM) 10K type strain sequencing project: providing services to taxonomists for standard genome sequencing and annotation.</title>
        <authorList>
            <consortium name="The Broad Institute Genomics Platform"/>
            <consortium name="The Broad Institute Genome Sequencing Center for Infectious Disease"/>
            <person name="Wu L."/>
            <person name="Ma J."/>
        </authorList>
    </citation>
    <scope>NUCLEOTIDE SEQUENCE [LARGE SCALE GENOMIC DNA]</scope>
    <source>
        <strain evidence="10">JCM 32148</strain>
    </source>
</reference>
<dbReference type="PANTHER" id="PTHR34266">
    <property type="entry name" value="THIAZOLE SYNTHASE"/>
    <property type="match status" value="1"/>
</dbReference>
<comment type="function">
    <text evidence="1">Catalyzes the rearrangement of 1-deoxy-D-xylulose 5-phosphate (DXP) to produce the thiazole phosphate moiety of thiamine. Sulfur is provided by the thiocarboxylate moiety of the carrier protein ThiS. In vitro, sulfur can be provided by H(2)S.</text>
</comment>
<evidence type="ECO:0000256" key="3">
    <source>
        <dbReference type="ARBA" id="ARBA00011960"/>
    </source>
</evidence>
<dbReference type="Pfam" id="PF05690">
    <property type="entry name" value="ThiG"/>
    <property type="match status" value="1"/>
</dbReference>
<evidence type="ECO:0000259" key="8">
    <source>
        <dbReference type="Pfam" id="PF05690"/>
    </source>
</evidence>
<evidence type="ECO:0000256" key="7">
    <source>
        <dbReference type="ARBA" id="ARBA00049897"/>
    </source>
</evidence>